<feature type="signal peptide" evidence="7">
    <location>
        <begin position="1"/>
        <end position="21"/>
    </location>
</feature>
<evidence type="ECO:0000313" key="10">
    <source>
        <dbReference type="Proteomes" id="UP000029995"/>
    </source>
</evidence>
<evidence type="ECO:0000259" key="8">
    <source>
        <dbReference type="Pfam" id="PF02608"/>
    </source>
</evidence>
<dbReference type="SUPFAM" id="SSF53822">
    <property type="entry name" value="Periplasmic binding protein-like I"/>
    <property type="match status" value="1"/>
</dbReference>
<dbReference type="PANTHER" id="PTHR34296">
    <property type="entry name" value="TRANSCRIPTIONAL ACTIVATOR PROTEIN MED"/>
    <property type="match status" value="1"/>
</dbReference>
<dbReference type="GO" id="GO:0005886">
    <property type="term" value="C:plasma membrane"/>
    <property type="evidence" value="ECO:0007669"/>
    <property type="project" value="UniProtKB-SubCell"/>
</dbReference>
<dbReference type="CDD" id="cd06354">
    <property type="entry name" value="PBP1_PrnA-like"/>
    <property type="match status" value="1"/>
</dbReference>
<keyword evidence="4 7" id="KW-0732">Signal</keyword>
<feature type="domain" description="ABC transporter substrate-binding protein PnrA-like" evidence="8">
    <location>
        <begin position="27"/>
        <end position="316"/>
    </location>
</feature>
<evidence type="ECO:0000256" key="4">
    <source>
        <dbReference type="ARBA" id="ARBA00022729"/>
    </source>
</evidence>
<dbReference type="InterPro" id="IPR050957">
    <property type="entry name" value="BMP_lipoprotein"/>
</dbReference>
<dbReference type="RefSeq" id="WP_034843462.1">
    <property type="nucleotide sequence ID" value="NZ_JANX01000318.1"/>
</dbReference>
<sequence length="331" mass="34911">MKKLLSALALSTALVAGAAFADEVKPAVVFDMGGKFDRSFNEGIYNGSKKWSDETGIKIAEFEVTNESQREQALRRMAENGANVIIAVGFAQAPALEIVADEFPDAKFAIIDAVVDKPNVQSIVFKEQEGSFLVGILAAMASKTHTVGFVGGMDIPLIRAFGCGYVQGAHYADPKITVLQNMTGTTPAAWNDPTKGGELARSQFDRGADVVYAAAGATGLGVLQAAADAKKLSIGVDSNQNMLHPGSVLTSMVKRVDVAAYNVFKSAQAGTFKPGVNVLGLKEDGVGWAADENNAKLVTPEMKEKVDAATKGIIDGSIKVVDYRTDNSCPM</sequence>
<dbReference type="PANTHER" id="PTHR34296:SF2">
    <property type="entry name" value="ABC TRANSPORTER GUANOSINE-BINDING PROTEIN NUPN"/>
    <property type="match status" value="1"/>
</dbReference>
<evidence type="ECO:0000256" key="3">
    <source>
        <dbReference type="ARBA" id="ARBA00022475"/>
    </source>
</evidence>
<name>A0A0A0D356_9PROT</name>
<dbReference type="EMBL" id="JANX01000318">
    <property type="protein sequence ID" value="KGM32430.1"/>
    <property type="molecule type" value="Genomic_DNA"/>
</dbReference>
<evidence type="ECO:0000256" key="6">
    <source>
        <dbReference type="ARBA" id="ARBA00023288"/>
    </source>
</evidence>
<feature type="chain" id="PRO_5001968218" evidence="7">
    <location>
        <begin position="22"/>
        <end position="331"/>
    </location>
</feature>
<keyword evidence="5" id="KW-0472">Membrane</keyword>
<keyword evidence="6" id="KW-0449">Lipoprotein</keyword>
<protein>
    <submittedName>
        <fullName evidence="9">Membrane protein</fullName>
    </submittedName>
</protein>
<dbReference type="Proteomes" id="UP000029995">
    <property type="component" value="Unassembled WGS sequence"/>
</dbReference>
<dbReference type="InterPro" id="IPR003760">
    <property type="entry name" value="PnrA-like"/>
</dbReference>
<accession>A0A0A0D356</accession>
<evidence type="ECO:0000256" key="5">
    <source>
        <dbReference type="ARBA" id="ARBA00023136"/>
    </source>
</evidence>
<dbReference type="OrthoDB" id="9784230at2"/>
<evidence type="ECO:0000256" key="1">
    <source>
        <dbReference type="ARBA" id="ARBA00004193"/>
    </source>
</evidence>
<evidence type="ECO:0000256" key="2">
    <source>
        <dbReference type="ARBA" id="ARBA00008610"/>
    </source>
</evidence>
<dbReference type="InterPro" id="IPR028082">
    <property type="entry name" value="Peripla_BP_I"/>
</dbReference>
<proteinExistence type="inferred from homology"/>
<organism evidence="9 10">
    <name type="scientific">Inquilinus limosus MP06</name>
    <dbReference type="NCBI Taxonomy" id="1398085"/>
    <lineage>
        <taxon>Bacteria</taxon>
        <taxon>Pseudomonadati</taxon>
        <taxon>Pseudomonadota</taxon>
        <taxon>Alphaproteobacteria</taxon>
        <taxon>Rhodospirillales</taxon>
        <taxon>Rhodospirillaceae</taxon>
        <taxon>Inquilinus</taxon>
    </lineage>
</organism>
<evidence type="ECO:0000256" key="7">
    <source>
        <dbReference type="SAM" id="SignalP"/>
    </source>
</evidence>
<reference evidence="9 10" key="1">
    <citation type="submission" date="2014-01" db="EMBL/GenBank/DDBJ databases">
        <title>Genome sequence determination for a cystic fibrosis isolate, Inquilinus limosus.</title>
        <authorList>
            <person name="Pino M."/>
            <person name="Di Conza J."/>
            <person name="Gutkind G."/>
        </authorList>
    </citation>
    <scope>NUCLEOTIDE SEQUENCE [LARGE SCALE GENOMIC DNA]</scope>
    <source>
        <strain evidence="9 10">MP06</strain>
    </source>
</reference>
<gene>
    <name evidence="9" type="ORF">P409_21410</name>
</gene>
<dbReference type="AlphaFoldDB" id="A0A0A0D356"/>
<comment type="similarity">
    <text evidence="2">Belongs to the BMP lipoprotein family.</text>
</comment>
<dbReference type="Gene3D" id="3.40.50.2300">
    <property type="match status" value="2"/>
</dbReference>
<dbReference type="Pfam" id="PF02608">
    <property type="entry name" value="Bmp"/>
    <property type="match status" value="1"/>
</dbReference>
<comment type="subcellular location">
    <subcellularLocation>
        <location evidence="1">Cell membrane</location>
        <topology evidence="1">Lipid-anchor</topology>
    </subcellularLocation>
</comment>
<evidence type="ECO:0000313" key="9">
    <source>
        <dbReference type="EMBL" id="KGM32430.1"/>
    </source>
</evidence>
<keyword evidence="3" id="KW-1003">Cell membrane</keyword>
<comment type="caution">
    <text evidence="9">The sequence shown here is derived from an EMBL/GenBank/DDBJ whole genome shotgun (WGS) entry which is preliminary data.</text>
</comment>